<feature type="compositionally biased region" description="Basic residues" evidence="2">
    <location>
        <begin position="232"/>
        <end position="248"/>
    </location>
</feature>
<dbReference type="InterPro" id="IPR007052">
    <property type="entry name" value="CS_dom"/>
</dbReference>
<dbReference type="GO" id="GO:0051087">
    <property type="term" value="F:protein-folding chaperone binding"/>
    <property type="evidence" value="ECO:0007669"/>
    <property type="project" value="TreeGrafter"/>
</dbReference>
<dbReference type="PANTHER" id="PTHR22932">
    <property type="entry name" value="TELOMERASE-BINDING PROTEIN P23 HSP90 CO-CHAPERONE"/>
    <property type="match status" value="1"/>
</dbReference>
<dbReference type="GO" id="GO:0051879">
    <property type="term" value="F:Hsp90 protein binding"/>
    <property type="evidence" value="ECO:0007669"/>
    <property type="project" value="InterPro"/>
</dbReference>
<dbReference type="GO" id="GO:0051131">
    <property type="term" value="P:chaperone-mediated protein complex assembly"/>
    <property type="evidence" value="ECO:0007669"/>
    <property type="project" value="TreeGrafter"/>
</dbReference>
<accession>A0A7S1HJZ5</accession>
<organism evidence="5">
    <name type="scientific">Hemiselmis andersenii</name>
    <name type="common">Cryptophyte alga</name>
    <dbReference type="NCBI Taxonomy" id="464988"/>
    <lineage>
        <taxon>Eukaryota</taxon>
        <taxon>Cryptophyceae</taxon>
        <taxon>Cryptomonadales</taxon>
        <taxon>Hemiselmidaceae</taxon>
        <taxon>Hemiselmis</taxon>
    </lineage>
</organism>
<dbReference type="InterPro" id="IPR008978">
    <property type="entry name" value="HSP20-like_chaperone"/>
</dbReference>
<evidence type="ECO:0000259" key="4">
    <source>
        <dbReference type="PROSITE" id="PS51203"/>
    </source>
</evidence>
<proteinExistence type="inferred from homology"/>
<sequence>MAGGRLHFALLAGVLLLALVVGAAAEENEGEDKVPSFRWAQRKDRVLLTIDLQGVTHESIELREDGRFVFEGTGSARDRREERMPHKLELQLLKPINTSDSTCGGGCTNWIVDQTVDPQCTVSQGSGPWEHCTLGAEVFNLTHCQVRARDVHCVLIKQVKAPYWPHLLKDNAKPKQMSIDWSKWLDEEQDGVRWNNQVDRAWEWWKHDGEDDDDEETEDARQEREREEKRQRDKYRRARKKKAAASAS</sequence>
<feature type="compositionally biased region" description="Basic and acidic residues" evidence="2">
    <location>
        <begin position="219"/>
        <end position="231"/>
    </location>
</feature>
<dbReference type="GO" id="GO:0005829">
    <property type="term" value="C:cytosol"/>
    <property type="evidence" value="ECO:0007669"/>
    <property type="project" value="TreeGrafter"/>
</dbReference>
<evidence type="ECO:0000313" key="5">
    <source>
        <dbReference type="EMBL" id="CAD8983913.1"/>
    </source>
</evidence>
<dbReference type="Gene3D" id="2.60.40.790">
    <property type="match status" value="2"/>
</dbReference>
<gene>
    <name evidence="5" type="ORF">HAND00432_LOCUS34925</name>
</gene>
<dbReference type="InterPro" id="IPR045250">
    <property type="entry name" value="p23-like"/>
</dbReference>
<dbReference type="EMBL" id="HBFX01058064">
    <property type="protein sequence ID" value="CAD8983913.1"/>
    <property type="molecule type" value="Transcribed_RNA"/>
</dbReference>
<keyword evidence="3" id="KW-0732">Signal</keyword>
<feature type="domain" description="CS" evidence="4">
    <location>
        <begin position="32"/>
        <end position="168"/>
    </location>
</feature>
<feature type="signal peptide" evidence="3">
    <location>
        <begin position="1"/>
        <end position="25"/>
    </location>
</feature>
<evidence type="ECO:0000256" key="2">
    <source>
        <dbReference type="SAM" id="MobiDB-lite"/>
    </source>
</evidence>
<reference evidence="5" key="1">
    <citation type="submission" date="2021-01" db="EMBL/GenBank/DDBJ databases">
        <authorList>
            <person name="Corre E."/>
            <person name="Pelletier E."/>
            <person name="Niang G."/>
            <person name="Scheremetjew M."/>
            <person name="Finn R."/>
            <person name="Kale V."/>
            <person name="Holt S."/>
            <person name="Cochrane G."/>
            <person name="Meng A."/>
            <person name="Brown T."/>
            <person name="Cohen L."/>
        </authorList>
    </citation>
    <scope>NUCLEOTIDE SEQUENCE</scope>
    <source>
        <strain evidence="5">CCMP644</strain>
    </source>
</reference>
<feature type="chain" id="PRO_5030951927" description="CS domain-containing protein" evidence="3">
    <location>
        <begin position="26"/>
        <end position="248"/>
    </location>
</feature>
<protein>
    <recommendedName>
        <fullName evidence="4">CS domain-containing protein</fullName>
    </recommendedName>
</protein>
<feature type="region of interest" description="Disordered" evidence="2">
    <location>
        <begin position="206"/>
        <end position="248"/>
    </location>
</feature>
<name>A0A7S1HJZ5_HEMAN</name>
<dbReference type="GO" id="GO:0006457">
    <property type="term" value="P:protein folding"/>
    <property type="evidence" value="ECO:0007669"/>
    <property type="project" value="TreeGrafter"/>
</dbReference>
<evidence type="ECO:0000256" key="3">
    <source>
        <dbReference type="SAM" id="SignalP"/>
    </source>
</evidence>
<dbReference type="SUPFAM" id="SSF49764">
    <property type="entry name" value="HSP20-like chaperones"/>
    <property type="match status" value="1"/>
</dbReference>
<dbReference type="PANTHER" id="PTHR22932:SF1">
    <property type="entry name" value="CO-CHAPERONE PROTEIN DAF-41"/>
    <property type="match status" value="1"/>
</dbReference>
<evidence type="ECO:0000256" key="1">
    <source>
        <dbReference type="ARBA" id="ARBA00025733"/>
    </source>
</evidence>
<dbReference type="AlphaFoldDB" id="A0A7S1HJZ5"/>
<comment type="similarity">
    <text evidence="1">Belongs to the p23/wos2 family.</text>
</comment>
<dbReference type="GO" id="GO:0005634">
    <property type="term" value="C:nucleus"/>
    <property type="evidence" value="ECO:0007669"/>
    <property type="project" value="TreeGrafter"/>
</dbReference>
<dbReference type="PROSITE" id="PS51203">
    <property type="entry name" value="CS"/>
    <property type="match status" value="1"/>
</dbReference>